<comment type="caution">
    <text evidence="2">The sequence shown here is derived from an EMBL/GenBank/DDBJ whole genome shotgun (WGS) entry which is preliminary data.</text>
</comment>
<evidence type="ECO:0000256" key="1">
    <source>
        <dbReference type="SAM" id="MobiDB-lite"/>
    </source>
</evidence>
<feature type="compositionally biased region" description="Basic residues" evidence="1">
    <location>
        <begin position="1"/>
        <end position="14"/>
    </location>
</feature>
<dbReference type="AlphaFoldDB" id="A0AAV1WGS0"/>
<gene>
    <name evidence="2" type="ORF">LLUT_LOCUS9537</name>
</gene>
<accession>A0AAV1WGS0</accession>
<feature type="region of interest" description="Disordered" evidence="1">
    <location>
        <begin position="168"/>
        <end position="232"/>
    </location>
</feature>
<dbReference type="Proteomes" id="UP001497480">
    <property type="component" value="Unassembled WGS sequence"/>
</dbReference>
<feature type="region of interest" description="Disordered" evidence="1">
    <location>
        <begin position="135"/>
        <end position="156"/>
    </location>
</feature>
<dbReference type="EMBL" id="CAXHTB010000006">
    <property type="protein sequence ID" value="CAL0308477.1"/>
    <property type="molecule type" value="Genomic_DNA"/>
</dbReference>
<evidence type="ECO:0000313" key="3">
    <source>
        <dbReference type="Proteomes" id="UP001497480"/>
    </source>
</evidence>
<feature type="compositionally biased region" description="Low complexity" evidence="1">
    <location>
        <begin position="168"/>
        <end position="181"/>
    </location>
</feature>
<feature type="compositionally biased region" description="Basic residues" evidence="1">
    <location>
        <begin position="138"/>
        <end position="151"/>
    </location>
</feature>
<protein>
    <submittedName>
        <fullName evidence="2">Uncharacterized protein</fullName>
    </submittedName>
</protein>
<feature type="region of interest" description="Disordered" evidence="1">
    <location>
        <begin position="1"/>
        <end position="49"/>
    </location>
</feature>
<organism evidence="2 3">
    <name type="scientific">Lupinus luteus</name>
    <name type="common">European yellow lupine</name>
    <dbReference type="NCBI Taxonomy" id="3873"/>
    <lineage>
        <taxon>Eukaryota</taxon>
        <taxon>Viridiplantae</taxon>
        <taxon>Streptophyta</taxon>
        <taxon>Embryophyta</taxon>
        <taxon>Tracheophyta</taxon>
        <taxon>Spermatophyta</taxon>
        <taxon>Magnoliopsida</taxon>
        <taxon>eudicotyledons</taxon>
        <taxon>Gunneridae</taxon>
        <taxon>Pentapetalae</taxon>
        <taxon>rosids</taxon>
        <taxon>fabids</taxon>
        <taxon>Fabales</taxon>
        <taxon>Fabaceae</taxon>
        <taxon>Papilionoideae</taxon>
        <taxon>50 kb inversion clade</taxon>
        <taxon>genistoids sensu lato</taxon>
        <taxon>core genistoids</taxon>
        <taxon>Genisteae</taxon>
        <taxon>Lupinus</taxon>
    </lineage>
</organism>
<reference evidence="2 3" key="1">
    <citation type="submission" date="2024-03" db="EMBL/GenBank/DDBJ databases">
        <authorList>
            <person name="Martinez-Hernandez J."/>
        </authorList>
    </citation>
    <scope>NUCLEOTIDE SEQUENCE [LARGE SCALE GENOMIC DNA]</scope>
</reference>
<sequence length="232" mass="26277">MDLTRRKQRSKQKNKATTYQGKNPTVLEATPSDDNNLGLEKDSDNGEEDMDMSWPDLFALQLLNQVNEQENIIEQEIPMLPNPLHKELLKDWIDIKHLDSETEKHPPISTNVGPRHKRIGSTRLRPFTFEFGASSQRGMRRASQRGMRRASQKVQPPPIRAQRFNAATHAPVTTPVHAPAPKRLGASPVFPSNHEPQIAPRRFRSLDSVSEPVLAPSVEHTKGHTSTRQKKK</sequence>
<proteinExistence type="predicted"/>
<evidence type="ECO:0000313" key="2">
    <source>
        <dbReference type="EMBL" id="CAL0308477.1"/>
    </source>
</evidence>
<keyword evidence="3" id="KW-1185">Reference proteome</keyword>
<name>A0AAV1WGS0_LUPLU</name>
<feature type="compositionally biased region" description="Basic residues" evidence="1">
    <location>
        <begin position="223"/>
        <end position="232"/>
    </location>
</feature>